<comment type="similarity">
    <text evidence="1">Belongs to the peptidase S9A family.</text>
</comment>
<reference evidence="9 10" key="1">
    <citation type="submission" date="2017-04" db="EMBL/GenBank/DDBJ databases">
        <authorList>
            <person name="Afonso C.L."/>
            <person name="Miller P.J."/>
            <person name="Scott M.A."/>
            <person name="Spackman E."/>
            <person name="Goraichik I."/>
            <person name="Dimitrov K.M."/>
            <person name="Suarez D.L."/>
            <person name="Swayne D.E."/>
        </authorList>
    </citation>
    <scope>NUCLEOTIDE SEQUENCE [LARGE SCALE GENOMIC DNA]</scope>
    <source>
        <strain evidence="9 10">DSM 22418</strain>
    </source>
</reference>
<dbReference type="InterPro" id="IPR002470">
    <property type="entry name" value="Peptidase_S9A"/>
</dbReference>
<evidence type="ECO:0000256" key="4">
    <source>
        <dbReference type="ARBA" id="ARBA00022825"/>
    </source>
</evidence>
<dbReference type="EMBL" id="FXAU01000004">
    <property type="protein sequence ID" value="SMG34583.1"/>
    <property type="molecule type" value="Genomic_DNA"/>
</dbReference>
<sequence>MRTMRTKDYTIILLMGAILSSCSSQEQRDTVEWPSATAPLAEAKAFKRIIHGDTVQDNYFWMNDYFKKGPDSNKVIQYLEAENAYTAAMLKDTEPFQGKLFDEMKARIKEKDESVPYLENGYYYYRRTEEGKQYYKLCRKKGNLNAPEEVLLDIDALADGFPYYAVGGFSVSPDNKLLAYGVDTVSRREYVLHVKNLETGEILKDRVARTEGDAVWANDNKTLFYTAKNPVTLLSEKIKRHTLGTDGKSDVVVYDEKDNTNYIGVEKSKNGKFILITSMGTLSSEVFILDANQPNGAFKSFQPRIKDVLYSVTALEDRFLVLTNDEGALNFKVMETPLDKTTKANWKEFIGHRKDVLVSSLDEFKDFLVVSERKNGLTQLFVQSLRDNNKHYLTFDEETYTVSSSTNVEYNTDVLRYGYSSLITPSSTYDYNMKTKNKELKKQLEVLGGYDKSAYVTERLFATATDGTKVPISIVYKKGFKKNGQAPVLLYAYGSYGMSMDPTFNSSRLSLLDRGFAYAIVHIRGGEEMGRQWYEDGKMLKKKNTFSDFIDCGKFLIDQKYTSSAHLYAQGGSAGGLLMGAVINMAPELWNGVIAQVPFVDVVNTMLDETIPLTTNEYDEWGNPNNKEAYMYMKSYSPYENIEAKAYPNLLVTTGLHDSQVQYFEPAKWVAKLRVMKKGNNVVLLKTDMDYGHGGASGRFDYLKDIALNYAFLFKLEGIKK</sequence>
<dbReference type="Pfam" id="PF00326">
    <property type="entry name" value="Peptidase_S9"/>
    <property type="match status" value="1"/>
</dbReference>
<keyword evidence="10" id="KW-1185">Reference proteome</keyword>
<dbReference type="PRINTS" id="PR00862">
    <property type="entry name" value="PROLIGOPTASE"/>
</dbReference>
<dbReference type="InterPro" id="IPR023302">
    <property type="entry name" value="Pept_S9A_N"/>
</dbReference>
<dbReference type="AlphaFoldDB" id="A0A1X7K2T3"/>
<dbReference type="PROSITE" id="PS51257">
    <property type="entry name" value="PROKAR_LIPOPROTEIN"/>
    <property type="match status" value="1"/>
</dbReference>
<evidence type="ECO:0000256" key="2">
    <source>
        <dbReference type="ARBA" id="ARBA00022670"/>
    </source>
</evidence>
<dbReference type="SUPFAM" id="SSF53474">
    <property type="entry name" value="alpha/beta-Hydrolases"/>
    <property type="match status" value="1"/>
</dbReference>
<dbReference type="Gene3D" id="3.40.50.1820">
    <property type="entry name" value="alpha/beta hydrolase"/>
    <property type="match status" value="1"/>
</dbReference>
<organism evidence="9 10">
    <name type="scientific">Sphingobacterium psychroaquaticum</name>
    <dbReference type="NCBI Taxonomy" id="561061"/>
    <lineage>
        <taxon>Bacteria</taxon>
        <taxon>Pseudomonadati</taxon>
        <taxon>Bacteroidota</taxon>
        <taxon>Sphingobacteriia</taxon>
        <taxon>Sphingobacteriales</taxon>
        <taxon>Sphingobacteriaceae</taxon>
        <taxon>Sphingobacterium</taxon>
    </lineage>
</organism>
<accession>A0A1X7K2T3</accession>
<evidence type="ECO:0000256" key="1">
    <source>
        <dbReference type="ARBA" id="ARBA00005228"/>
    </source>
</evidence>
<dbReference type="PANTHER" id="PTHR11757">
    <property type="entry name" value="PROTEASE FAMILY S9A OLIGOPEPTIDASE"/>
    <property type="match status" value="1"/>
</dbReference>
<feature type="domain" description="Peptidase S9 prolyl oligopeptidase catalytic" evidence="7">
    <location>
        <begin position="504"/>
        <end position="715"/>
    </location>
</feature>
<keyword evidence="4" id="KW-0720">Serine protease</keyword>
<dbReference type="Pfam" id="PF02897">
    <property type="entry name" value="Peptidase_S9_N"/>
    <property type="match status" value="1"/>
</dbReference>
<dbReference type="GO" id="GO:0006508">
    <property type="term" value="P:proteolysis"/>
    <property type="evidence" value="ECO:0007669"/>
    <property type="project" value="UniProtKB-KW"/>
</dbReference>
<feature type="domain" description="Peptidase S9A N-terminal" evidence="8">
    <location>
        <begin position="44"/>
        <end position="443"/>
    </location>
</feature>
<evidence type="ECO:0000256" key="3">
    <source>
        <dbReference type="ARBA" id="ARBA00022801"/>
    </source>
</evidence>
<evidence type="ECO:0000259" key="8">
    <source>
        <dbReference type="Pfam" id="PF02897"/>
    </source>
</evidence>
<evidence type="ECO:0000313" key="9">
    <source>
        <dbReference type="EMBL" id="SMG34583.1"/>
    </source>
</evidence>
<dbReference type="STRING" id="561061.SAMN05660862_2421"/>
<dbReference type="Proteomes" id="UP000192980">
    <property type="component" value="Unassembled WGS sequence"/>
</dbReference>
<evidence type="ECO:0000259" key="7">
    <source>
        <dbReference type="Pfam" id="PF00326"/>
    </source>
</evidence>
<comment type="function">
    <text evidence="5">Cleaves peptide bonds on the C-terminal side of prolyl residues within peptides that are up to approximately 30 amino acids long. Has an absolute requirement for an X-Pro bond in the trans configuration immediately preceding the Pro-Y scissible bond.</text>
</comment>
<evidence type="ECO:0000313" key="10">
    <source>
        <dbReference type="Proteomes" id="UP000192980"/>
    </source>
</evidence>
<dbReference type="SUPFAM" id="SSF50993">
    <property type="entry name" value="Peptidase/esterase 'gauge' domain"/>
    <property type="match status" value="1"/>
</dbReference>
<keyword evidence="3" id="KW-0378">Hydrolase</keyword>
<dbReference type="InterPro" id="IPR029058">
    <property type="entry name" value="AB_hydrolase_fold"/>
</dbReference>
<name>A0A1X7K2T3_9SPHI</name>
<keyword evidence="2" id="KW-0645">Protease</keyword>
<dbReference type="InterPro" id="IPR001375">
    <property type="entry name" value="Peptidase_S9_cat"/>
</dbReference>
<dbReference type="PANTHER" id="PTHR11757:SF19">
    <property type="entry name" value="PROLYL ENDOPEPTIDASE-LIKE"/>
    <property type="match status" value="1"/>
</dbReference>
<protein>
    <recommendedName>
        <fullName evidence="6">Proline-specific endopeptidase</fullName>
    </recommendedName>
</protein>
<evidence type="ECO:0000256" key="5">
    <source>
        <dbReference type="ARBA" id="ARBA00060121"/>
    </source>
</evidence>
<dbReference type="RefSeq" id="WP_234991217.1">
    <property type="nucleotide sequence ID" value="NZ_FXAU01000004.1"/>
</dbReference>
<dbReference type="FunFam" id="3.40.50.1820:FF:000005">
    <property type="entry name" value="Prolyl endopeptidase"/>
    <property type="match status" value="1"/>
</dbReference>
<dbReference type="GO" id="GO:0004252">
    <property type="term" value="F:serine-type endopeptidase activity"/>
    <property type="evidence" value="ECO:0007669"/>
    <property type="project" value="InterPro"/>
</dbReference>
<gene>
    <name evidence="9" type="ORF">SAMN05660862_2421</name>
</gene>
<dbReference type="Gene3D" id="2.130.10.120">
    <property type="entry name" value="Prolyl oligopeptidase, N-terminal domain"/>
    <property type="match status" value="1"/>
</dbReference>
<evidence type="ECO:0000256" key="6">
    <source>
        <dbReference type="ARBA" id="ARBA00081187"/>
    </source>
</evidence>
<dbReference type="InterPro" id="IPR051543">
    <property type="entry name" value="Serine_Peptidase_S9A"/>
</dbReference>
<proteinExistence type="inferred from homology"/>